<name>A0A0M0JRP5_9EUKA</name>
<keyword evidence="2" id="KW-1185">Reference proteome</keyword>
<gene>
    <name evidence="1" type="ORF">Ctob_009387</name>
</gene>
<dbReference type="Proteomes" id="UP000037460">
    <property type="component" value="Unassembled WGS sequence"/>
</dbReference>
<accession>A0A0M0JRP5</accession>
<evidence type="ECO:0000313" key="2">
    <source>
        <dbReference type="Proteomes" id="UP000037460"/>
    </source>
</evidence>
<comment type="caution">
    <text evidence="1">The sequence shown here is derived from an EMBL/GenBank/DDBJ whole genome shotgun (WGS) entry which is preliminary data.</text>
</comment>
<dbReference type="EMBL" id="JWZX01002440">
    <property type="protein sequence ID" value="KOO29276.1"/>
    <property type="molecule type" value="Genomic_DNA"/>
</dbReference>
<reference evidence="2" key="1">
    <citation type="journal article" date="2015" name="PLoS Genet.">
        <title>Genome Sequence and Transcriptome Analyses of Chrysochromulina tobin: Metabolic Tools for Enhanced Algal Fitness in the Prominent Order Prymnesiales (Haptophyceae).</title>
        <authorList>
            <person name="Hovde B.T."/>
            <person name="Deodato C.R."/>
            <person name="Hunsperger H.M."/>
            <person name="Ryken S.A."/>
            <person name="Yost W."/>
            <person name="Jha R.K."/>
            <person name="Patterson J."/>
            <person name="Monnat R.J. Jr."/>
            <person name="Barlow S.B."/>
            <person name="Starkenburg S.R."/>
            <person name="Cattolico R.A."/>
        </authorList>
    </citation>
    <scope>NUCLEOTIDE SEQUENCE</scope>
    <source>
        <strain evidence="2">CCMP291</strain>
    </source>
</reference>
<evidence type="ECO:0000313" key="1">
    <source>
        <dbReference type="EMBL" id="KOO29276.1"/>
    </source>
</evidence>
<organism evidence="1 2">
    <name type="scientific">Chrysochromulina tobinii</name>
    <dbReference type="NCBI Taxonomy" id="1460289"/>
    <lineage>
        <taxon>Eukaryota</taxon>
        <taxon>Haptista</taxon>
        <taxon>Haptophyta</taxon>
        <taxon>Prymnesiophyceae</taxon>
        <taxon>Prymnesiales</taxon>
        <taxon>Chrysochromulinaceae</taxon>
        <taxon>Chrysochromulina</taxon>
    </lineage>
</organism>
<dbReference type="AlphaFoldDB" id="A0A0M0JRP5"/>
<protein>
    <submittedName>
        <fullName evidence="1">Uncharacterized protein</fullName>
    </submittedName>
</protein>
<proteinExistence type="predicted"/>
<sequence>MFNALVRLGDGAIRAEHLQEMLYVFSERRKADVAKQRAHILVGDGHPCAGEGAQDGAAAEDELARLAHTWVAVR</sequence>